<dbReference type="CDD" id="cd00770">
    <property type="entry name" value="SerRS_core"/>
    <property type="match status" value="1"/>
</dbReference>
<dbReference type="PRINTS" id="PR00981">
    <property type="entry name" value="TRNASYNTHSER"/>
</dbReference>
<dbReference type="Gene3D" id="3.30.930.10">
    <property type="entry name" value="Bira Bifunctional Protein, Domain 2"/>
    <property type="match status" value="1"/>
</dbReference>
<evidence type="ECO:0000256" key="12">
    <source>
        <dbReference type="HAMAP-Rule" id="MF_00176"/>
    </source>
</evidence>
<dbReference type="PIRSF" id="PIRSF001529">
    <property type="entry name" value="Ser-tRNA-synth_IIa"/>
    <property type="match status" value="1"/>
</dbReference>
<proteinExistence type="inferred from homology"/>
<dbReference type="Gene3D" id="1.10.287.40">
    <property type="entry name" value="Serine-tRNA synthetase, tRNA binding domain"/>
    <property type="match status" value="1"/>
</dbReference>
<evidence type="ECO:0000256" key="13">
    <source>
        <dbReference type="SAM" id="MobiDB-lite"/>
    </source>
</evidence>
<evidence type="ECO:0000256" key="4">
    <source>
        <dbReference type="ARBA" id="ARBA00022490"/>
    </source>
</evidence>
<comment type="function">
    <text evidence="12">Catalyzes the attachment of serine to tRNA(Ser). Is also able to aminoacylate tRNA(Sec) with serine, to form the misacylated tRNA L-seryl-tRNA(Sec), which will be further converted into selenocysteinyl-tRNA(Sec).</text>
</comment>
<feature type="binding site" evidence="12">
    <location>
        <begin position="267"/>
        <end position="269"/>
    </location>
    <ligand>
        <name>ATP</name>
        <dbReference type="ChEBI" id="CHEBI:30616"/>
    </ligand>
</feature>
<dbReference type="InterPro" id="IPR002314">
    <property type="entry name" value="aa-tRNA-synt_IIb"/>
</dbReference>
<keyword evidence="7 12" id="KW-0067">ATP-binding</keyword>
<protein>
    <recommendedName>
        <fullName evidence="12">Serine--tRNA ligase</fullName>
        <ecNumber evidence="12">6.1.1.11</ecNumber>
    </recommendedName>
    <alternativeName>
        <fullName evidence="12">Seryl-tRNA synthetase</fullName>
        <shortName evidence="12">SerRS</shortName>
    </alternativeName>
    <alternativeName>
        <fullName evidence="12">Seryl-tRNA(Ser/Sec) synthetase</fullName>
    </alternativeName>
</protein>
<evidence type="ECO:0000256" key="8">
    <source>
        <dbReference type="ARBA" id="ARBA00022917"/>
    </source>
</evidence>
<name>A0ABU9AT23_9BACT</name>
<dbReference type="InterPro" id="IPR045864">
    <property type="entry name" value="aa-tRNA-synth_II/BPL/LPL"/>
</dbReference>
<comment type="caution">
    <text evidence="15">The sequence shown here is derived from an EMBL/GenBank/DDBJ whole genome shotgun (WGS) entry which is preliminary data.</text>
</comment>
<dbReference type="InterPro" id="IPR006195">
    <property type="entry name" value="aa-tRNA-synth_II"/>
</dbReference>
<evidence type="ECO:0000256" key="7">
    <source>
        <dbReference type="ARBA" id="ARBA00022840"/>
    </source>
</evidence>
<dbReference type="InterPro" id="IPR010978">
    <property type="entry name" value="tRNA-bd_arm"/>
</dbReference>
<evidence type="ECO:0000259" key="14">
    <source>
        <dbReference type="PROSITE" id="PS50862"/>
    </source>
</evidence>
<dbReference type="EMBL" id="JBBUKT010000003">
    <property type="protein sequence ID" value="MEK7950878.1"/>
    <property type="molecule type" value="Genomic_DNA"/>
</dbReference>
<evidence type="ECO:0000256" key="2">
    <source>
        <dbReference type="ARBA" id="ARBA00005045"/>
    </source>
</evidence>
<dbReference type="Proteomes" id="UP001371305">
    <property type="component" value="Unassembled WGS sequence"/>
</dbReference>
<comment type="similarity">
    <text evidence="3 12">Belongs to the class-II aminoacyl-tRNA synthetase family. Type-1 seryl-tRNA synthetase subfamily.</text>
</comment>
<comment type="caution">
    <text evidence="12">Lacks conserved residue(s) required for the propagation of feature annotation.</text>
</comment>
<feature type="binding site" evidence="12">
    <location>
        <position position="389"/>
    </location>
    <ligand>
        <name>L-serine</name>
        <dbReference type="ChEBI" id="CHEBI:33384"/>
    </ligand>
</feature>
<accession>A0ABU9AT23</accession>
<keyword evidence="4 12" id="KW-0963">Cytoplasm</keyword>
<comment type="domain">
    <text evidence="12">Consists of two distinct domains, a catalytic core and a N-terminal extension that is involved in tRNA binding.</text>
</comment>
<dbReference type="InterPro" id="IPR033729">
    <property type="entry name" value="SerRS_core"/>
</dbReference>
<evidence type="ECO:0000313" key="16">
    <source>
        <dbReference type="Proteomes" id="UP001371305"/>
    </source>
</evidence>
<dbReference type="HAMAP" id="MF_00176">
    <property type="entry name" value="Ser_tRNA_synth_type1"/>
    <property type="match status" value="1"/>
</dbReference>
<evidence type="ECO:0000256" key="9">
    <source>
        <dbReference type="ARBA" id="ARBA00023146"/>
    </source>
</evidence>
<evidence type="ECO:0000256" key="5">
    <source>
        <dbReference type="ARBA" id="ARBA00022598"/>
    </source>
</evidence>
<dbReference type="GO" id="GO:0004828">
    <property type="term" value="F:serine-tRNA ligase activity"/>
    <property type="evidence" value="ECO:0007669"/>
    <property type="project" value="UniProtKB-EC"/>
</dbReference>
<feature type="binding site" evidence="12">
    <location>
        <begin position="354"/>
        <end position="357"/>
    </location>
    <ligand>
        <name>ATP</name>
        <dbReference type="ChEBI" id="CHEBI:30616"/>
    </ligand>
</feature>
<keyword evidence="6 12" id="KW-0547">Nucleotide-binding</keyword>
<evidence type="ECO:0000256" key="11">
    <source>
        <dbReference type="ARBA" id="ARBA00048823"/>
    </source>
</evidence>
<comment type="subunit">
    <text evidence="12">Homodimer. The tRNA molecule binds across the dimer.</text>
</comment>
<dbReference type="Pfam" id="PF00587">
    <property type="entry name" value="tRNA-synt_2b"/>
    <property type="match status" value="1"/>
</dbReference>
<evidence type="ECO:0000256" key="10">
    <source>
        <dbReference type="ARBA" id="ARBA00047929"/>
    </source>
</evidence>
<dbReference type="InterPro" id="IPR042103">
    <property type="entry name" value="SerRS_1_N_sf"/>
</dbReference>
<keyword evidence="8 12" id="KW-0648">Protein biosynthesis</keyword>
<evidence type="ECO:0000256" key="1">
    <source>
        <dbReference type="ARBA" id="ARBA00004496"/>
    </source>
</evidence>
<dbReference type="InterPro" id="IPR015866">
    <property type="entry name" value="Ser-tRNA-synth_1_N"/>
</dbReference>
<dbReference type="RefSeq" id="WP_341404479.1">
    <property type="nucleotide sequence ID" value="NZ_JBBUKT010000003.1"/>
</dbReference>
<keyword evidence="16" id="KW-1185">Reference proteome</keyword>
<dbReference type="PROSITE" id="PS50862">
    <property type="entry name" value="AA_TRNA_LIGASE_II"/>
    <property type="match status" value="1"/>
</dbReference>
<dbReference type="NCBIfam" id="TIGR00414">
    <property type="entry name" value="serS"/>
    <property type="match status" value="1"/>
</dbReference>
<feature type="binding site" evidence="12">
    <location>
        <begin position="236"/>
        <end position="238"/>
    </location>
    <ligand>
        <name>L-serine</name>
        <dbReference type="ChEBI" id="CHEBI:33384"/>
    </ligand>
</feature>
<feature type="region of interest" description="Disordered" evidence="13">
    <location>
        <begin position="43"/>
        <end position="67"/>
    </location>
</feature>
<organism evidence="15 16">
    <name type="scientific">Luteolibacter soli</name>
    <dbReference type="NCBI Taxonomy" id="3135280"/>
    <lineage>
        <taxon>Bacteria</taxon>
        <taxon>Pseudomonadati</taxon>
        <taxon>Verrucomicrobiota</taxon>
        <taxon>Verrucomicrobiia</taxon>
        <taxon>Verrucomicrobiales</taxon>
        <taxon>Verrucomicrobiaceae</taxon>
        <taxon>Luteolibacter</taxon>
    </lineage>
</organism>
<reference evidence="15 16" key="1">
    <citation type="submission" date="2024-04" db="EMBL/GenBank/DDBJ databases">
        <title>Luteolibacter sp. isolated from soil.</title>
        <authorList>
            <person name="An J."/>
        </authorList>
    </citation>
    <scope>NUCLEOTIDE SEQUENCE [LARGE SCALE GENOMIC DNA]</scope>
    <source>
        <strain evidence="15 16">Y139</strain>
    </source>
</reference>
<dbReference type="Pfam" id="PF02403">
    <property type="entry name" value="Seryl_tRNA_N"/>
    <property type="match status" value="1"/>
</dbReference>
<comment type="pathway">
    <text evidence="2 12">Aminoacyl-tRNA biosynthesis; selenocysteinyl-tRNA(Sec) biosynthesis; L-seryl-tRNA(Sec) from L-serine and tRNA(Sec): step 1/1.</text>
</comment>
<dbReference type="SUPFAM" id="SSF55681">
    <property type="entry name" value="Class II aaRS and biotin synthetases"/>
    <property type="match status" value="1"/>
</dbReference>
<feature type="compositionally biased region" description="Basic and acidic residues" evidence="13">
    <location>
        <begin position="43"/>
        <end position="55"/>
    </location>
</feature>
<sequence length="427" mass="47403">MLDIREIREHTDAIRERLKARGGNHWTLIDEVLACDESRRKAETEKQQLQSERKSTSKQIGMLKGKGEDTSAIEAAVREINDKIAALDADSEAAGTRQAELLMEIPNLPHADCPVGEDETANPVVRTWGEKPEIAGAQDHLTLAEALGIISLDDATRIAGSGFAVYRGKGAKLERALINFLLDLQSNEHGYEEVNVPHVVLRECMEGTGQLPKFEDDMYGTDAGEDGRNQLFLAPTAEVPVTNLYRDTLLHEADLPKRLCAYTPCFRREAGSAGRDNRGIIRMHQFDKVELVQVVHPDVSFAELENLLGHAQAALEKLGLHYRTIELCTGDLGFGSAKTYDIEVWAPGHGKYLEVSSCSCFTDYQARRMKLRFKDAEGKNRFCHTLNGSGTALPRLYVAILEQYQQPDGSIKIPDALVPYFGATEIR</sequence>
<comment type="catalytic activity">
    <reaction evidence="11 12">
        <text>tRNA(Ser) + L-serine + ATP = L-seryl-tRNA(Ser) + AMP + diphosphate + H(+)</text>
        <dbReference type="Rhea" id="RHEA:12292"/>
        <dbReference type="Rhea" id="RHEA-COMP:9669"/>
        <dbReference type="Rhea" id="RHEA-COMP:9703"/>
        <dbReference type="ChEBI" id="CHEBI:15378"/>
        <dbReference type="ChEBI" id="CHEBI:30616"/>
        <dbReference type="ChEBI" id="CHEBI:33019"/>
        <dbReference type="ChEBI" id="CHEBI:33384"/>
        <dbReference type="ChEBI" id="CHEBI:78442"/>
        <dbReference type="ChEBI" id="CHEBI:78533"/>
        <dbReference type="ChEBI" id="CHEBI:456215"/>
        <dbReference type="EC" id="6.1.1.11"/>
    </reaction>
</comment>
<dbReference type="SUPFAM" id="SSF46589">
    <property type="entry name" value="tRNA-binding arm"/>
    <property type="match status" value="1"/>
</dbReference>
<evidence type="ECO:0000313" key="15">
    <source>
        <dbReference type="EMBL" id="MEK7950878.1"/>
    </source>
</evidence>
<dbReference type="InterPro" id="IPR002317">
    <property type="entry name" value="Ser-tRNA-ligase_type_1"/>
</dbReference>
<comment type="catalytic activity">
    <reaction evidence="10 12">
        <text>tRNA(Sec) + L-serine + ATP = L-seryl-tRNA(Sec) + AMP + diphosphate + H(+)</text>
        <dbReference type="Rhea" id="RHEA:42580"/>
        <dbReference type="Rhea" id="RHEA-COMP:9742"/>
        <dbReference type="Rhea" id="RHEA-COMP:10128"/>
        <dbReference type="ChEBI" id="CHEBI:15378"/>
        <dbReference type="ChEBI" id="CHEBI:30616"/>
        <dbReference type="ChEBI" id="CHEBI:33019"/>
        <dbReference type="ChEBI" id="CHEBI:33384"/>
        <dbReference type="ChEBI" id="CHEBI:78442"/>
        <dbReference type="ChEBI" id="CHEBI:78533"/>
        <dbReference type="ChEBI" id="CHEBI:456215"/>
        <dbReference type="EC" id="6.1.1.11"/>
    </reaction>
</comment>
<gene>
    <name evidence="12 15" type="primary">serS</name>
    <name evidence="15" type="ORF">WKV53_10240</name>
</gene>
<evidence type="ECO:0000256" key="3">
    <source>
        <dbReference type="ARBA" id="ARBA00010728"/>
    </source>
</evidence>
<keyword evidence="5 12" id="KW-0436">Ligase</keyword>
<feature type="domain" description="Aminoacyl-transfer RNA synthetases class-II family profile" evidence="14">
    <location>
        <begin position="139"/>
        <end position="414"/>
    </location>
</feature>
<dbReference type="PANTHER" id="PTHR43697">
    <property type="entry name" value="SERYL-TRNA SYNTHETASE"/>
    <property type="match status" value="1"/>
</dbReference>
<dbReference type="PANTHER" id="PTHR43697:SF1">
    <property type="entry name" value="SERINE--TRNA LIGASE"/>
    <property type="match status" value="1"/>
</dbReference>
<dbReference type="EC" id="6.1.1.11" evidence="12"/>
<keyword evidence="9 12" id="KW-0030">Aminoacyl-tRNA synthetase</keyword>
<evidence type="ECO:0000256" key="6">
    <source>
        <dbReference type="ARBA" id="ARBA00022741"/>
    </source>
</evidence>
<feature type="binding site" evidence="12">
    <location>
        <position position="290"/>
    </location>
    <ligand>
        <name>L-serine</name>
        <dbReference type="ChEBI" id="CHEBI:33384"/>
    </ligand>
</feature>
<comment type="subcellular location">
    <subcellularLocation>
        <location evidence="1 12">Cytoplasm</location>
    </subcellularLocation>
</comment>